<dbReference type="AlphaFoldDB" id="A0A3B0TR95"/>
<dbReference type="GO" id="GO:0020037">
    <property type="term" value="F:heme binding"/>
    <property type="evidence" value="ECO:0007669"/>
    <property type="project" value="InterPro"/>
</dbReference>
<evidence type="ECO:0000256" key="1">
    <source>
        <dbReference type="ARBA" id="ARBA00022617"/>
    </source>
</evidence>
<keyword evidence="1" id="KW-0349">Heme</keyword>
<dbReference type="PROSITE" id="PS51257">
    <property type="entry name" value="PROKAR_LIPOPROTEIN"/>
    <property type="match status" value="1"/>
</dbReference>
<dbReference type="GO" id="GO:0046872">
    <property type="term" value="F:metal ion binding"/>
    <property type="evidence" value="ECO:0007669"/>
    <property type="project" value="UniProtKB-KW"/>
</dbReference>
<accession>A0A3B0TR95</accession>
<evidence type="ECO:0000256" key="2">
    <source>
        <dbReference type="ARBA" id="ARBA00022723"/>
    </source>
</evidence>
<dbReference type="PROSITE" id="PS51007">
    <property type="entry name" value="CYTC"/>
    <property type="match status" value="1"/>
</dbReference>
<keyword evidence="2" id="KW-0479">Metal-binding</keyword>
<organism evidence="5">
    <name type="scientific">hydrothermal vent metagenome</name>
    <dbReference type="NCBI Taxonomy" id="652676"/>
    <lineage>
        <taxon>unclassified sequences</taxon>
        <taxon>metagenomes</taxon>
        <taxon>ecological metagenomes</taxon>
    </lineage>
</organism>
<dbReference type="EMBL" id="UOEN01000350">
    <property type="protein sequence ID" value="VAW16972.1"/>
    <property type="molecule type" value="Genomic_DNA"/>
</dbReference>
<name>A0A3B0TR95_9ZZZZ</name>
<proteinExistence type="predicted"/>
<evidence type="ECO:0000256" key="3">
    <source>
        <dbReference type="ARBA" id="ARBA00023004"/>
    </source>
</evidence>
<gene>
    <name evidence="5" type="ORF">MNBD_BACTEROID05-700</name>
</gene>
<evidence type="ECO:0000259" key="4">
    <source>
        <dbReference type="PROSITE" id="PS51007"/>
    </source>
</evidence>
<reference evidence="5" key="1">
    <citation type="submission" date="2018-06" db="EMBL/GenBank/DDBJ databases">
        <authorList>
            <person name="Zhirakovskaya E."/>
        </authorList>
    </citation>
    <scope>NUCLEOTIDE SEQUENCE</scope>
</reference>
<evidence type="ECO:0000313" key="5">
    <source>
        <dbReference type="EMBL" id="VAW16972.1"/>
    </source>
</evidence>
<dbReference type="InterPro" id="IPR009056">
    <property type="entry name" value="Cyt_c-like_dom"/>
</dbReference>
<keyword evidence="3" id="KW-0408">Iron</keyword>
<dbReference type="Pfam" id="PF00034">
    <property type="entry name" value="Cytochrom_C"/>
    <property type="match status" value="1"/>
</dbReference>
<dbReference type="SUPFAM" id="SSF46626">
    <property type="entry name" value="Cytochrome c"/>
    <property type="match status" value="1"/>
</dbReference>
<sequence length="142" mass="15611">MKKVLLVFSLFAIFLTSCGDGKKEDVKKELETESKTEVKEEKPSATEGGDLVAMGEKLFTDKTCVSCHQIEIKVVGPAIQEIIKVYEEKNGNMINFLKGKDAAIVDTDPGQMAIMKANLDGFVKDLSDKELEALTAYMTSVK</sequence>
<dbReference type="InterPro" id="IPR036909">
    <property type="entry name" value="Cyt_c-like_dom_sf"/>
</dbReference>
<feature type="domain" description="Cytochrome c" evidence="4">
    <location>
        <begin position="50"/>
        <end position="142"/>
    </location>
</feature>
<protein>
    <recommendedName>
        <fullName evidence="4">Cytochrome c domain-containing protein</fullName>
    </recommendedName>
</protein>
<dbReference type="Gene3D" id="1.10.760.10">
    <property type="entry name" value="Cytochrome c-like domain"/>
    <property type="match status" value="1"/>
</dbReference>
<dbReference type="GO" id="GO:0009055">
    <property type="term" value="F:electron transfer activity"/>
    <property type="evidence" value="ECO:0007669"/>
    <property type="project" value="InterPro"/>
</dbReference>